<dbReference type="AlphaFoldDB" id="G4Z247"/>
<gene>
    <name evidence="3" type="ORF">PHYSODRAFT_490005</name>
</gene>
<dbReference type="Proteomes" id="UP000002640">
    <property type="component" value="Unassembled WGS sequence"/>
</dbReference>
<dbReference type="GeneID" id="20656502"/>
<dbReference type="InterPro" id="IPR018276">
    <property type="entry name" value="DDA1_dom"/>
</dbReference>
<dbReference type="OMA" id="VMREQYQ"/>
<evidence type="ECO:0000313" key="4">
    <source>
        <dbReference type="Proteomes" id="UP000002640"/>
    </source>
</evidence>
<keyword evidence="4" id="KW-1185">Reference proteome</keyword>
<dbReference type="InParanoid" id="G4Z247"/>
<dbReference type="Pfam" id="PF10172">
    <property type="entry name" value="DDA1"/>
    <property type="match status" value="1"/>
</dbReference>
<feature type="compositionally biased region" description="Pro residues" evidence="1">
    <location>
        <begin position="104"/>
        <end position="114"/>
    </location>
</feature>
<protein>
    <recommendedName>
        <fullName evidence="2">DET1- and DDB1-associated protein 1 domain-containing protein</fullName>
    </recommendedName>
</protein>
<evidence type="ECO:0000313" key="3">
    <source>
        <dbReference type="EMBL" id="EGZ21382.1"/>
    </source>
</evidence>
<feature type="region of interest" description="Disordered" evidence="1">
    <location>
        <begin position="85"/>
        <end position="114"/>
    </location>
</feature>
<reference evidence="3 4" key="1">
    <citation type="journal article" date="2006" name="Science">
        <title>Phytophthora genome sequences uncover evolutionary origins and mechanisms of pathogenesis.</title>
        <authorList>
            <person name="Tyler B.M."/>
            <person name="Tripathy S."/>
            <person name="Zhang X."/>
            <person name="Dehal P."/>
            <person name="Jiang R.H."/>
            <person name="Aerts A."/>
            <person name="Arredondo F.D."/>
            <person name="Baxter L."/>
            <person name="Bensasson D."/>
            <person name="Beynon J.L."/>
            <person name="Chapman J."/>
            <person name="Damasceno C.M."/>
            <person name="Dorrance A.E."/>
            <person name="Dou D."/>
            <person name="Dickerman A.W."/>
            <person name="Dubchak I.L."/>
            <person name="Garbelotto M."/>
            <person name="Gijzen M."/>
            <person name="Gordon S.G."/>
            <person name="Govers F."/>
            <person name="Grunwald N.J."/>
            <person name="Huang W."/>
            <person name="Ivors K.L."/>
            <person name="Jones R.W."/>
            <person name="Kamoun S."/>
            <person name="Krampis K."/>
            <person name="Lamour K.H."/>
            <person name="Lee M.K."/>
            <person name="McDonald W.H."/>
            <person name="Medina M."/>
            <person name="Meijer H.J."/>
            <person name="Nordberg E.K."/>
            <person name="Maclean D.J."/>
            <person name="Ospina-Giraldo M.D."/>
            <person name="Morris P.F."/>
            <person name="Phuntumart V."/>
            <person name="Putnam N.H."/>
            <person name="Rash S."/>
            <person name="Rose J.K."/>
            <person name="Sakihama Y."/>
            <person name="Salamov A.A."/>
            <person name="Savidor A."/>
            <person name="Scheuring C.F."/>
            <person name="Smith B.M."/>
            <person name="Sobral B.W."/>
            <person name="Terry A."/>
            <person name="Torto-Alalibo T.A."/>
            <person name="Win J."/>
            <person name="Xu Z."/>
            <person name="Zhang H."/>
            <person name="Grigoriev I.V."/>
            <person name="Rokhsar D.S."/>
            <person name="Boore J.L."/>
        </authorList>
    </citation>
    <scope>NUCLEOTIDE SEQUENCE [LARGE SCALE GENOMIC DNA]</scope>
    <source>
        <strain evidence="3 4">P6497</strain>
    </source>
</reference>
<accession>G4Z247</accession>
<organism evidence="3 4">
    <name type="scientific">Phytophthora sojae (strain P6497)</name>
    <name type="common">Soybean stem and root rot agent</name>
    <name type="synonym">Phytophthora megasperma f. sp. glycines</name>
    <dbReference type="NCBI Taxonomy" id="1094619"/>
    <lineage>
        <taxon>Eukaryota</taxon>
        <taxon>Sar</taxon>
        <taxon>Stramenopiles</taxon>
        <taxon>Oomycota</taxon>
        <taxon>Peronosporomycetes</taxon>
        <taxon>Peronosporales</taxon>
        <taxon>Peronosporaceae</taxon>
        <taxon>Phytophthora</taxon>
    </lineage>
</organism>
<dbReference type="KEGG" id="psoj:PHYSODRAFT_490005"/>
<evidence type="ECO:0000256" key="1">
    <source>
        <dbReference type="SAM" id="MobiDB-lite"/>
    </source>
</evidence>
<sequence>MALTNEKRWPAGFRPLNGDAMEEKAPAMAAWPTSLAANFSRLPQEPGVKMIVTPKAYYATHDTMPPPHQLIVMAPTHSVMREQYQAADQKVAGKRGNDQSTTSPRPPKQYRPCQ</sequence>
<dbReference type="RefSeq" id="XP_009524099.1">
    <property type="nucleotide sequence ID" value="XM_009525804.1"/>
</dbReference>
<proteinExistence type="predicted"/>
<feature type="domain" description="DET1- and DDB1-associated protein 1" evidence="2">
    <location>
        <begin position="28"/>
        <end position="88"/>
    </location>
</feature>
<name>G4Z247_PHYSP</name>
<dbReference type="EMBL" id="JH159153">
    <property type="protein sequence ID" value="EGZ21382.1"/>
    <property type="molecule type" value="Genomic_DNA"/>
</dbReference>
<evidence type="ECO:0000259" key="2">
    <source>
        <dbReference type="Pfam" id="PF10172"/>
    </source>
</evidence>